<dbReference type="HOGENOM" id="CLU_2936470_0_0_11"/>
<evidence type="ECO:0000313" key="3">
    <source>
        <dbReference type="Proteomes" id="UP000007947"/>
    </source>
</evidence>
<accession>F5XJB4</accession>
<protein>
    <submittedName>
        <fullName evidence="2">Uncharacterized protein</fullName>
    </submittedName>
</protein>
<evidence type="ECO:0000256" key="1">
    <source>
        <dbReference type="SAM" id="MobiDB-lite"/>
    </source>
</evidence>
<evidence type="ECO:0000313" key="2">
    <source>
        <dbReference type="EMBL" id="BAK33440.1"/>
    </source>
</evidence>
<dbReference type="EMBL" id="AP012204">
    <property type="protein sequence ID" value="BAK33440.1"/>
    <property type="molecule type" value="Genomic_DNA"/>
</dbReference>
<feature type="region of interest" description="Disordered" evidence="1">
    <location>
        <begin position="1"/>
        <end position="20"/>
    </location>
</feature>
<sequence length="60" mass="6358">MDRESLILQPGKGDADVTNGVPASDPFTKLLDLVGVALSADRAEPTIPSNIDEPEQHQTS</sequence>
<proteinExistence type="predicted"/>
<reference evidence="2 3" key="1">
    <citation type="submission" date="2011-05" db="EMBL/GenBank/DDBJ databases">
        <title>Whole genome sequence of Microlunatus phosphovorus NM-1.</title>
        <authorList>
            <person name="Hosoyama A."/>
            <person name="Sasaki K."/>
            <person name="Harada T."/>
            <person name="Igarashi R."/>
            <person name="Kawakoshi A."/>
            <person name="Sasagawa M."/>
            <person name="Fukada J."/>
            <person name="Nakamura S."/>
            <person name="Katano Y."/>
            <person name="Hanada S."/>
            <person name="Kamagata Y."/>
            <person name="Nakamura N."/>
            <person name="Yamazaki S."/>
            <person name="Fujita N."/>
        </authorList>
    </citation>
    <scope>NUCLEOTIDE SEQUENCE [LARGE SCALE GENOMIC DNA]</scope>
    <source>
        <strain evidence="3">ATCC 700054 / DSM 10555 / JCM 9379 / NBRC 101784 / NCIMB 13414 / VKM Ac-1990 / NM-1</strain>
    </source>
</reference>
<keyword evidence="3" id="KW-1185">Reference proteome</keyword>
<dbReference type="Proteomes" id="UP000007947">
    <property type="component" value="Chromosome"/>
</dbReference>
<dbReference type="AlphaFoldDB" id="F5XJB4"/>
<dbReference type="KEGG" id="mph:MLP_04260"/>
<gene>
    <name evidence="2" type="ordered locus">MLP_04260</name>
</gene>
<organism evidence="2 3">
    <name type="scientific">Microlunatus phosphovorus (strain ATCC 700054 / DSM 10555 / JCM 9379 / NBRC 101784 / NCIMB 13414 / VKM Ac-1990 / NM-1)</name>
    <dbReference type="NCBI Taxonomy" id="1032480"/>
    <lineage>
        <taxon>Bacteria</taxon>
        <taxon>Bacillati</taxon>
        <taxon>Actinomycetota</taxon>
        <taxon>Actinomycetes</taxon>
        <taxon>Propionibacteriales</taxon>
        <taxon>Propionibacteriaceae</taxon>
        <taxon>Microlunatus</taxon>
    </lineage>
</organism>
<name>F5XJB4_MICPN</name>